<protein>
    <submittedName>
        <fullName evidence="1">Uncharacterized protein</fullName>
    </submittedName>
</protein>
<comment type="caution">
    <text evidence="1">The sequence shown here is derived from an EMBL/GenBank/DDBJ whole genome shotgun (WGS) entry which is preliminary data.</text>
</comment>
<accession>A0A232ED49</accession>
<organism evidence="1 2">
    <name type="scientific">Trichomalopsis sarcophagae</name>
    <dbReference type="NCBI Taxonomy" id="543379"/>
    <lineage>
        <taxon>Eukaryota</taxon>
        <taxon>Metazoa</taxon>
        <taxon>Ecdysozoa</taxon>
        <taxon>Arthropoda</taxon>
        <taxon>Hexapoda</taxon>
        <taxon>Insecta</taxon>
        <taxon>Pterygota</taxon>
        <taxon>Neoptera</taxon>
        <taxon>Endopterygota</taxon>
        <taxon>Hymenoptera</taxon>
        <taxon>Apocrita</taxon>
        <taxon>Proctotrupomorpha</taxon>
        <taxon>Chalcidoidea</taxon>
        <taxon>Pteromalidae</taxon>
        <taxon>Pteromalinae</taxon>
        <taxon>Trichomalopsis</taxon>
    </lineage>
</organism>
<keyword evidence="2" id="KW-1185">Reference proteome</keyword>
<gene>
    <name evidence="1" type="ORF">TSAR_013900</name>
</gene>
<dbReference type="Proteomes" id="UP000215335">
    <property type="component" value="Unassembled WGS sequence"/>
</dbReference>
<reference evidence="1 2" key="1">
    <citation type="journal article" date="2017" name="Curr. Biol.">
        <title>The Evolution of Venom by Co-option of Single-Copy Genes.</title>
        <authorList>
            <person name="Martinson E.O."/>
            <person name="Mrinalini"/>
            <person name="Kelkar Y.D."/>
            <person name="Chang C.H."/>
            <person name="Werren J.H."/>
        </authorList>
    </citation>
    <scope>NUCLEOTIDE SEQUENCE [LARGE SCALE GENOMIC DNA]</scope>
    <source>
        <strain evidence="1 2">Alberta</strain>
        <tissue evidence="1">Whole body</tissue>
    </source>
</reference>
<dbReference type="EMBL" id="NNAY01008385">
    <property type="protein sequence ID" value="OXU16274.1"/>
    <property type="molecule type" value="Genomic_DNA"/>
</dbReference>
<dbReference type="AlphaFoldDB" id="A0A232ED49"/>
<name>A0A232ED49_9HYME</name>
<evidence type="ECO:0000313" key="1">
    <source>
        <dbReference type="EMBL" id="OXU16274.1"/>
    </source>
</evidence>
<proteinExistence type="predicted"/>
<sequence length="31" mass="3591">MMISFSETWSVCCVRKICVTNTAHSVPKWVF</sequence>
<evidence type="ECO:0000313" key="2">
    <source>
        <dbReference type="Proteomes" id="UP000215335"/>
    </source>
</evidence>